<name>A0A8H3UVN5_VENIN</name>
<organism evidence="2 4">
    <name type="scientific">Venturia inaequalis</name>
    <name type="common">Apple scab fungus</name>
    <dbReference type="NCBI Taxonomy" id="5025"/>
    <lineage>
        <taxon>Eukaryota</taxon>
        <taxon>Fungi</taxon>
        <taxon>Dikarya</taxon>
        <taxon>Ascomycota</taxon>
        <taxon>Pezizomycotina</taxon>
        <taxon>Dothideomycetes</taxon>
        <taxon>Pleosporomycetidae</taxon>
        <taxon>Venturiales</taxon>
        <taxon>Venturiaceae</taxon>
        <taxon>Venturia</taxon>
    </lineage>
</organism>
<dbReference type="GO" id="GO:0050482">
    <property type="term" value="P:arachidonate secretion"/>
    <property type="evidence" value="ECO:0007669"/>
    <property type="project" value="InterPro"/>
</dbReference>
<dbReference type="EMBL" id="WNWR01000460">
    <property type="protein sequence ID" value="KAE9977807.1"/>
    <property type="molecule type" value="Genomic_DNA"/>
</dbReference>
<comment type="caution">
    <text evidence="2">The sequence shown here is derived from an EMBL/GenBank/DDBJ whole genome shotgun (WGS) entry which is preliminary data.</text>
</comment>
<dbReference type="InterPro" id="IPR015141">
    <property type="entry name" value="PLipase_A2_prok/fun"/>
</dbReference>
<dbReference type="GO" id="GO:0006644">
    <property type="term" value="P:phospholipid metabolic process"/>
    <property type="evidence" value="ECO:0007669"/>
    <property type="project" value="InterPro"/>
</dbReference>
<keyword evidence="1" id="KW-0732">Signal</keyword>
<feature type="signal peptide" evidence="1">
    <location>
        <begin position="1"/>
        <end position="25"/>
    </location>
</feature>
<sequence length="171" mass="19448">MVLPFQFVYLAAALALVLLVMSAVASSQCSAVHEPSLNRTSYPSTFENTRENLLFHTNLSDFIRIRDSHSKGHCKHFPYDLYDWSSNGCSYAPSKKLEPCCHRHDFGYRNYQKAQGCTNDDRKKVDKQFCRDMVGVCEKKGWFGSLVFCRAKAVVYYTGVRLGGKTSFCTK</sequence>
<evidence type="ECO:0000313" key="5">
    <source>
        <dbReference type="Proteomes" id="UP000490939"/>
    </source>
</evidence>
<dbReference type="InterPro" id="IPR036444">
    <property type="entry name" value="PLipase_A2_dom_sf"/>
</dbReference>
<keyword evidence="5" id="KW-1185">Reference proteome</keyword>
<feature type="chain" id="PRO_5044690712" description="Phospholipase A2" evidence="1">
    <location>
        <begin position="26"/>
        <end position="171"/>
    </location>
</feature>
<proteinExistence type="predicted"/>
<dbReference type="GO" id="GO:0004623">
    <property type="term" value="F:phospholipase A2 activity"/>
    <property type="evidence" value="ECO:0007669"/>
    <property type="project" value="InterPro"/>
</dbReference>
<evidence type="ECO:0000313" key="3">
    <source>
        <dbReference type="EMBL" id="KAE9977807.1"/>
    </source>
</evidence>
<evidence type="ECO:0000256" key="1">
    <source>
        <dbReference type="SAM" id="SignalP"/>
    </source>
</evidence>
<dbReference type="AlphaFoldDB" id="A0A8H3UVN5"/>
<dbReference type="OrthoDB" id="5120271at2759"/>
<evidence type="ECO:0000313" key="4">
    <source>
        <dbReference type="Proteomes" id="UP000447873"/>
    </source>
</evidence>
<dbReference type="Gene3D" id="1.20.90.10">
    <property type="entry name" value="Phospholipase A2 domain"/>
    <property type="match status" value="1"/>
</dbReference>
<evidence type="ECO:0008006" key="6">
    <source>
        <dbReference type="Google" id="ProtNLM"/>
    </source>
</evidence>
<dbReference type="Proteomes" id="UP000447873">
    <property type="component" value="Unassembled WGS sequence"/>
</dbReference>
<accession>A0A8H3UVN5</accession>
<dbReference type="EMBL" id="WNWS01000158">
    <property type="protein sequence ID" value="KAE9977195.1"/>
    <property type="molecule type" value="Genomic_DNA"/>
</dbReference>
<dbReference type="Proteomes" id="UP000490939">
    <property type="component" value="Unassembled WGS sequence"/>
</dbReference>
<protein>
    <recommendedName>
        <fullName evidence="6">Phospholipase A2</fullName>
    </recommendedName>
</protein>
<gene>
    <name evidence="3" type="ORF">EG327_007621</name>
    <name evidence="2" type="ORF">EG328_002160</name>
</gene>
<dbReference type="Pfam" id="PF09056">
    <property type="entry name" value="Phospholip_A2_3"/>
    <property type="match status" value="1"/>
</dbReference>
<dbReference type="SUPFAM" id="SSF48619">
    <property type="entry name" value="Phospholipase A2, PLA2"/>
    <property type="match status" value="1"/>
</dbReference>
<reference evidence="2 4" key="1">
    <citation type="submission" date="2018-12" db="EMBL/GenBank/DDBJ databases">
        <title>Venturia inaequalis Genome Resource.</title>
        <authorList>
            <person name="Lichtner F.J."/>
        </authorList>
    </citation>
    <scope>NUCLEOTIDE SEQUENCE [LARGE SCALE GENOMIC DNA]</scope>
    <source>
        <strain evidence="2 4">120213</strain>
        <strain evidence="3 5">DMI_063113</strain>
    </source>
</reference>
<evidence type="ECO:0000313" key="2">
    <source>
        <dbReference type="EMBL" id="KAE9977195.1"/>
    </source>
</evidence>